<sequence>MNLIDFAKTLPADFDELEFVTHLKQSVDLSQIKSLSEAEVNNLFDAAQFLTDYILLVREHQGQEVEEDGHPYVMYRGPYIQNVLTNQTDGPSDFDQLDTFGVGGADKYLG</sequence>
<protein>
    <submittedName>
        <fullName evidence="1">Uncharacterized protein</fullName>
    </submittedName>
</protein>
<keyword evidence="2" id="KW-1185">Reference proteome</keyword>
<accession>A0A073IGV0</accession>
<name>A0A073IGV0_9RHOB</name>
<proteinExistence type="predicted"/>
<evidence type="ECO:0000313" key="2">
    <source>
        <dbReference type="Proteomes" id="UP000027734"/>
    </source>
</evidence>
<gene>
    <name evidence="1" type="ORF">DSW25_12240</name>
</gene>
<reference evidence="1 2" key="1">
    <citation type="submission" date="2014-01" db="EMBL/GenBank/DDBJ databases">
        <title>Sulfitobacter donghicola JCM 14565 Genome Sequencing.</title>
        <authorList>
            <person name="Lai Q."/>
            <person name="Hong Z."/>
        </authorList>
    </citation>
    <scope>NUCLEOTIDE SEQUENCE [LARGE SCALE GENOMIC DNA]</scope>
    <source>
        <strain evidence="1 2">JCM 14565</strain>
    </source>
</reference>
<organism evidence="1 2">
    <name type="scientific">Sulfitobacter donghicola DSW-25 = KCTC 12864 = JCM 14565</name>
    <dbReference type="NCBI Taxonomy" id="1300350"/>
    <lineage>
        <taxon>Bacteria</taxon>
        <taxon>Pseudomonadati</taxon>
        <taxon>Pseudomonadota</taxon>
        <taxon>Alphaproteobacteria</taxon>
        <taxon>Rhodobacterales</taxon>
        <taxon>Roseobacteraceae</taxon>
        <taxon>Sulfitobacter</taxon>
    </lineage>
</organism>
<dbReference type="AlphaFoldDB" id="A0A073IGV0"/>
<comment type="caution">
    <text evidence="1">The sequence shown here is derived from an EMBL/GenBank/DDBJ whole genome shotgun (WGS) entry which is preliminary data.</text>
</comment>
<dbReference type="EMBL" id="JAMC01000004">
    <property type="protein sequence ID" value="KEJ89004.1"/>
    <property type="molecule type" value="Genomic_DNA"/>
</dbReference>
<evidence type="ECO:0000313" key="1">
    <source>
        <dbReference type="EMBL" id="KEJ89004.1"/>
    </source>
</evidence>
<dbReference type="Proteomes" id="UP000027734">
    <property type="component" value="Unassembled WGS sequence"/>
</dbReference>
<dbReference type="RefSeq" id="WP_025058589.1">
    <property type="nucleotide sequence ID" value="NZ_JAMC01000004.1"/>
</dbReference>
<dbReference type="eggNOG" id="ENOG502ZTMW">
    <property type="taxonomic scope" value="Bacteria"/>
</dbReference>
<dbReference type="OrthoDB" id="7853565at2"/>